<dbReference type="RefSeq" id="WP_323576928.1">
    <property type="nucleotide sequence ID" value="NZ_JAYGJQ010000002.1"/>
</dbReference>
<dbReference type="Gene3D" id="3.40.50.200">
    <property type="entry name" value="Peptidase S8/S53 domain"/>
    <property type="match status" value="1"/>
</dbReference>
<reference evidence="8 9" key="1">
    <citation type="submission" date="2023-11" db="EMBL/GenBank/DDBJ databases">
        <title>A Novel Polar Bacteriovorax (B. antarcticus) Isolated from the Biocrust in Antarctica.</title>
        <authorList>
            <person name="Mun W."/>
            <person name="Choi S.Y."/>
            <person name="Mitchell R.J."/>
        </authorList>
    </citation>
    <scope>NUCLEOTIDE SEQUENCE [LARGE SCALE GENOMIC DNA]</scope>
    <source>
        <strain evidence="8 9">PP10</strain>
    </source>
</reference>
<comment type="caution">
    <text evidence="8">The sequence shown here is derived from an EMBL/GenBank/DDBJ whole genome shotgun (WGS) entry which is preliminary data.</text>
</comment>
<dbReference type="PANTHER" id="PTHR43399:SF4">
    <property type="entry name" value="CELL WALL-ASSOCIATED PROTEASE"/>
    <property type="match status" value="1"/>
</dbReference>
<dbReference type="PROSITE" id="PS51892">
    <property type="entry name" value="SUBTILASE"/>
    <property type="match status" value="1"/>
</dbReference>
<dbReference type="InterPro" id="IPR015500">
    <property type="entry name" value="Peptidase_S8_subtilisin-rel"/>
</dbReference>
<evidence type="ECO:0000256" key="6">
    <source>
        <dbReference type="SAM" id="SignalP"/>
    </source>
</evidence>
<dbReference type="Proteomes" id="UP001302274">
    <property type="component" value="Unassembled WGS sequence"/>
</dbReference>
<proteinExistence type="inferred from homology"/>
<dbReference type="SUPFAM" id="SSF52743">
    <property type="entry name" value="Subtilisin-like"/>
    <property type="match status" value="1"/>
</dbReference>
<accession>A0ABU5VVG2</accession>
<organism evidence="8 9">
    <name type="scientific">Bacteriovorax antarcticus</name>
    <dbReference type="NCBI Taxonomy" id="3088717"/>
    <lineage>
        <taxon>Bacteria</taxon>
        <taxon>Pseudomonadati</taxon>
        <taxon>Bdellovibrionota</taxon>
        <taxon>Bacteriovoracia</taxon>
        <taxon>Bacteriovoracales</taxon>
        <taxon>Bacteriovoracaceae</taxon>
        <taxon>Bacteriovorax</taxon>
    </lineage>
</organism>
<keyword evidence="9" id="KW-1185">Reference proteome</keyword>
<feature type="active site" description="Charge relay system" evidence="5">
    <location>
        <position position="81"/>
    </location>
</feature>
<sequence length="958" mass="106218">MKTTILSTLLIQVISTAAFAQVNDPLYTKQWALENNGQVILKNISELERIQVKGIPGIDINYVDTKDIETSKKELIVAVLDSGLDLTHPDLKDRIWYDHKLCDNIPNASVKACNGYNYLDNNNVLTDDIGHGTHVAGIIAANRNSMGVAGAADPRIKIMPVKVMNSQVNGFVYNGKVITDVIADAMTFAIKNGAEVINLSLGWPKLIDLAKVKAAFDLAEKNNVIVIAAAGNNNKDLPTFPCSYENVICVGAIDNRGELTDFTNYGSKVDIVAPGESIVSTYPANMESRVLRIKNYETKRGSSQAAPYVAAAVANLKLLHPGLSNDAVRSLLFRSSKKMGSEKNHRFVKFGMLDMKELLTLATKDEEVAFVNPQVKSLTEVKFNSAERKFSFNLDLKNLSNVNYKGLVCLSSASSAIQLDQNCVSVDSIAAHNSLSIPVSGLILDLGSDSHILVNIQIDHNVYQTSLVFSRDLNHDAELISNSLGQASFNDMAVINGDRRLSRMSRVFDKYKRLNYPEYFYLEAAKQTATGTIASLLTNEAGKFVVKTIALPKVNRILSIHRQDINQDGKLDYFIYTLSEKKDEIQFYLLDEKLNPLFKNQSKWSMTLTTFEGLPIDAGLEKFEWIKLKHPTLGSILVPSLYKTFTMPEADNSKIISERVIGAADHQFYLNPVVSGDKVTIDLRVVDSVTMMKALQKEMKIAGDYDARSVYLLKPFPQTEEESRNGVIKSLIVVDEDGVGKLFQANIGVGTKNYSNLSPLSTEKAVNQSLIYPIVNSETGAVTNEAIFTTLLDRSTAEFLTKDDKQIGSIIKLQEDWENPIISLIATFEEKNQKTYLVESRTSLTLLRENEEKLSLPIYRDSSFPGQSFAETLMPVLSQGRPGIYVNSTLIYGERLYSMIDTADKGFIRPLRLSIAIPQGCVPLSPEPLSDKTQYNYTFLCTDASKEVSLKFLPMSHL</sequence>
<dbReference type="InterPro" id="IPR036852">
    <property type="entry name" value="Peptidase_S8/S53_dom_sf"/>
</dbReference>
<gene>
    <name evidence="8" type="ORF">SHI21_12490</name>
</gene>
<dbReference type="InterPro" id="IPR022398">
    <property type="entry name" value="Peptidase_S8_His-AS"/>
</dbReference>
<keyword evidence="6" id="KW-0732">Signal</keyword>
<protein>
    <submittedName>
        <fullName evidence="8">S8 family serine peptidase</fullName>
    </submittedName>
</protein>
<dbReference type="InterPro" id="IPR051048">
    <property type="entry name" value="Peptidase_S8/S53_subtilisin"/>
</dbReference>
<evidence type="ECO:0000313" key="8">
    <source>
        <dbReference type="EMBL" id="MEA9357034.1"/>
    </source>
</evidence>
<name>A0ABU5VVG2_9BACT</name>
<evidence type="ECO:0000259" key="7">
    <source>
        <dbReference type="Pfam" id="PF00082"/>
    </source>
</evidence>
<keyword evidence="3 5" id="KW-0378">Hydrolase</keyword>
<feature type="chain" id="PRO_5046315963" evidence="6">
    <location>
        <begin position="21"/>
        <end position="958"/>
    </location>
</feature>
<evidence type="ECO:0000256" key="2">
    <source>
        <dbReference type="ARBA" id="ARBA00022670"/>
    </source>
</evidence>
<feature type="domain" description="Peptidase S8/S53" evidence="7">
    <location>
        <begin position="73"/>
        <end position="346"/>
    </location>
</feature>
<dbReference type="PANTHER" id="PTHR43399">
    <property type="entry name" value="SUBTILISIN-RELATED"/>
    <property type="match status" value="1"/>
</dbReference>
<dbReference type="PROSITE" id="PS00137">
    <property type="entry name" value="SUBTILASE_HIS"/>
    <property type="match status" value="1"/>
</dbReference>
<feature type="signal peptide" evidence="6">
    <location>
        <begin position="1"/>
        <end position="20"/>
    </location>
</feature>
<dbReference type="InterPro" id="IPR023827">
    <property type="entry name" value="Peptidase_S8_Asp-AS"/>
</dbReference>
<feature type="active site" description="Charge relay system" evidence="5">
    <location>
        <position position="303"/>
    </location>
</feature>
<comment type="similarity">
    <text evidence="1 5">Belongs to the peptidase S8 family.</text>
</comment>
<evidence type="ECO:0000256" key="4">
    <source>
        <dbReference type="ARBA" id="ARBA00022825"/>
    </source>
</evidence>
<keyword evidence="4 5" id="KW-0720">Serine protease</keyword>
<keyword evidence="2 5" id="KW-0645">Protease</keyword>
<feature type="active site" description="Charge relay system" evidence="5">
    <location>
        <position position="131"/>
    </location>
</feature>
<dbReference type="Pfam" id="PF00082">
    <property type="entry name" value="Peptidase_S8"/>
    <property type="match status" value="1"/>
</dbReference>
<dbReference type="PROSITE" id="PS00136">
    <property type="entry name" value="SUBTILASE_ASP"/>
    <property type="match status" value="1"/>
</dbReference>
<dbReference type="EMBL" id="JAYGJQ010000002">
    <property type="protein sequence ID" value="MEA9357034.1"/>
    <property type="molecule type" value="Genomic_DNA"/>
</dbReference>
<evidence type="ECO:0000256" key="3">
    <source>
        <dbReference type="ARBA" id="ARBA00022801"/>
    </source>
</evidence>
<dbReference type="InterPro" id="IPR000209">
    <property type="entry name" value="Peptidase_S8/S53_dom"/>
</dbReference>
<evidence type="ECO:0000256" key="1">
    <source>
        <dbReference type="ARBA" id="ARBA00011073"/>
    </source>
</evidence>
<dbReference type="PRINTS" id="PR00723">
    <property type="entry name" value="SUBTILISIN"/>
</dbReference>
<evidence type="ECO:0000256" key="5">
    <source>
        <dbReference type="PROSITE-ProRule" id="PRU01240"/>
    </source>
</evidence>
<evidence type="ECO:0000313" key="9">
    <source>
        <dbReference type="Proteomes" id="UP001302274"/>
    </source>
</evidence>